<protein>
    <recommendedName>
        <fullName evidence="3">Lipoprotein</fullName>
    </recommendedName>
</protein>
<dbReference type="PROSITE" id="PS51257">
    <property type="entry name" value="PROKAR_LIPOPROTEIN"/>
    <property type="match status" value="1"/>
</dbReference>
<keyword evidence="2" id="KW-1185">Reference proteome</keyword>
<comment type="caution">
    <text evidence="1">The sequence shown here is derived from an EMBL/GenBank/DDBJ whole genome shotgun (WGS) entry which is preliminary data.</text>
</comment>
<reference evidence="1 2" key="1">
    <citation type="submission" date="2020-08" db="EMBL/GenBank/DDBJ databases">
        <title>A Genomic Blueprint of the Chicken Gut Microbiome.</title>
        <authorList>
            <person name="Gilroy R."/>
            <person name="Ravi A."/>
            <person name="Getino M."/>
            <person name="Pursley I."/>
            <person name="Horton D.L."/>
            <person name="Alikhan N.-F."/>
            <person name="Baker D."/>
            <person name="Gharbi K."/>
            <person name="Hall N."/>
            <person name="Watson M."/>
            <person name="Adriaenssens E.M."/>
            <person name="Foster-Nyarko E."/>
            <person name="Jarju S."/>
            <person name="Secka A."/>
            <person name="Antonio M."/>
            <person name="Oren A."/>
            <person name="Chaudhuri R."/>
            <person name="La Ragione R.M."/>
            <person name="Hildebrand F."/>
            <person name="Pallen M.J."/>
        </authorList>
    </citation>
    <scope>NUCLEOTIDE SEQUENCE [LARGE SCALE GENOMIC DNA]</scope>
    <source>
        <strain evidence="1 2">Sa1BUA1</strain>
    </source>
</reference>
<organism evidence="1 2">
    <name type="scientific">Oceanitalea stevensii</name>
    <dbReference type="NCBI Taxonomy" id="2763072"/>
    <lineage>
        <taxon>Bacteria</taxon>
        <taxon>Bacillati</taxon>
        <taxon>Actinomycetota</taxon>
        <taxon>Actinomycetes</taxon>
        <taxon>Micrococcales</taxon>
        <taxon>Bogoriellaceae</taxon>
        <taxon>Georgenia</taxon>
    </lineage>
</organism>
<evidence type="ECO:0000313" key="2">
    <source>
        <dbReference type="Proteomes" id="UP000661894"/>
    </source>
</evidence>
<evidence type="ECO:0008006" key="3">
    <source>
        <dbReference type="Google" id="ProtNLM"/>
    </source>
</evidence>
<gene>
    <name evidence="1" type="ORF">H9624_10445</name>
</gene>
<accession>A0ABR8Z3B6</accession>
<dbReference type="EMBL" id="JACSPO010000005">
    <property type="protein sequence ID" value="MBD8062745.1"/>
    <property type="molecule type" value="Genomic_DNA"/>
</dbReference>
<proteinExistence type="predicted"/>
<dbReference type="Proteomes" id="UP000661894">
    <property type="component" value="Unassembled WGS sequence"/>
</dbReference>
<sequence>MARIHHLLRGAAVVGASALVAGCSVMTPIQTAEPYNAGDGVRVVVTDEIRAENLLVLSEEEGGEGQVFGSLVNDSQEDVVMSVTIGDGGIQVPVPATGQVLLGVDEIVVVPAVPVPPGANAEGLVEATGLGTVSANVPVLDSTLPQYADYVP</sequence>
<dbReference type="RefSeq" id="WP_251839851.1">
    <property type="nucleotide sequence ID" value="NZ_JACSPO010000005.1"/>
</dbReference>
<name>A0ABR8Z3B6_9MICO</name>
<evidence type="ECO:0000313" key="1">
    <source>
        <dbReference type="EMBL" id="MBD8062745.1"/>
    </source>
</evidence>